<dbReference type="KEGG" id="pry:Prubr_44150"/>
<name>A0A810N4A1_9ACTN</name>
<reference evidence="1" key="1">
    <citation type="submission" date="2020-08" db="EMBL/GenBank/DDBJ databases">
        <title>Whole genome shotgun sequence of Polymorphospora rubra NBRC 101157.</title>
        <authorList>
            <person name="Komaki H."/>
            <person name="Tamura T."/>
        </authorList>
    </citation>
    <scope>NUCLEOTIDE SEQUENCE</scope>
    <source>
        <strain evidence="1">NBRC 101157</strain>
    </source>
</reference>
<dbReference type="AlphaFoldDB" id="A0A810N4A1"/>
<sequence>MVSGVPITEASQPALRQLVTEVARWLDLPPDTPARLTLEPEIAAGFDARRTRQLSIGLPLLACLNVAEVRALVGHELTLLHRPDARQVIRTLARRSQAVLDEEYEDGRARRRARATRRKLDPLAAEVQHGADGAAITAAGGREPAARAFALAGLVQDEYVTFMVESGVPPYALRLFEAGISDLDDGWRRTVRRGVAESLWDADAAALQATVHPRLAETMTALGAGPLPLAEAARPVPVSPLTVREQRRLVRELRAIDPLKIVRWTTFQDAPASWWRRRAAKYAKGVRADVVTLLGREPVDDVETIEVLRSRARELTALVFGVPVAEVTGDAGPDEPQMWLLEDHLLRRGWRLEHPAVRGVLVAPDGRRVDGYEVLGTGVDPTAVRGLLG</sequence>
<dbReference type="EMBL" id="AP023359">
    <property type="protein sequence ID" value="BCJ67394.1"/>
    <property type="molecule type" value="Genomic_DNA"/>
</dbReference>
<dbReference type="RefSeq" id="WP_212816733.1">
    <property type="nucleotide sequence ID" value="NZ_AP023359.1"/>
</dbReference>
<accession>A0A810N4A1</accession>
<protein>
    <submittedName>
        <fullName evidence="1">Uncharacterized protein</fullName>
    </submittedName>
</protein>
<organism evidence="1 2">
    <name type="scientific">Polymorphospora rubra</name>
    <dbReference type="NCBI Taxonomy" id="338584"/>
    <lineage>
        <taxon>Bacteria</taxon>
        <taxon>Bacillati</taxon>
        <taxon>Actinomycetota</taxon>
        <taxon>Actinomycetes</taxon>
        <taxon>Micromonosporales</taxon>
        <taxon>Micromonosporaceae</taxon>
        <taxon>Polymorphospora</taxon>
    </lineage>
</organism>
<gene>
    <name evidence="1" type="ORF">Prubr_44150</name>
</gene>
<keyword evidence="2" id="KW-1185">Reference proteome</keyword>
<dbReference type="Proteomes" id="UP000680866">
    <property type="component" value="Chromosome"/>
</dbReference>
<evidence type="ECO:0000313" key="2">
    <source>
        <dbReference type="Proteomes" id="UP000680866"/>
    </source>
</evidence>
<proteinExistence type="predicted"/>
<evidence type="ECO:0000313" key="1">
    <source>
        <dbReference type="EMBL" id="BCJ67394.1"/>
    </source>
</evidence>